<keyword evidence="3" id="KW-0862">Zinc</keyword>
<dbReference type="PROSITE" id="PS01360">
    <property type="entry name" value="ZF_MYND_1"/>
    <property type="match status" value="1"/>
</dbReference>
<evidence type="ECO:0000256" key="1">
    <source>
        <dbReference type="ARBA" id="ARBA00022723"/>
    </source>
</evidence>
<evidence type="ECO:0000259" key="5">
    <source>
        <dbReference type="PROSITE" id="PS50865"/>
    </source>
</evidence>
<evidence type="ECO:0000256" key="2">
    <source>
        <dbReference type="ARBA" id="ARBA00022771"/>
    </source>
</evidence>
<keyword evidence="7" id="KW-1185">Reference proteome</keyword>
<evidence type="ECO:0000313" key="7">
    <source>
        <dbReference type="Proteomes" id="UP000807469"/>
    </source>
</evidence>
<accession>A0A9P5YW47</accession>
<dbReference type="Proteomes" id="UP000807469">
    <property type="component" value="Unassembled WGS sequence"/>
</dbReference>
<evidence type="ECO:0000256" key="3">
    <source>
        <dbReference type="ARBA" id="ARBA00022833"/>
    </source>
</evidence>
<proteinExistence type="predicted"/>
<reference evidence="6" key="1">
    <citation type="submission" date="2020-11" db="EMBL/GenBank/DDBJ databases">
        <authorList>
            <consortium name="DOE Joint Genome Institute"/>
            <person name="Ahrendt S."/>
            <person name="Riley R."/>
            <person name="Andreopoulos W."/>
            <person name="Labutti K."/>
            <person name="Pangilinan J."/>
            <person name="Ruiz-Duenas F.J."/>
            <person name="Barrasa J.M."/>
            <person name="Sanchez-Garcia M."/>
            <person name="Camarero S."/>
            <person name="Miyauchi S."/>
            <person name="Serrano A."/>
            <person name="Linde D."/>
            <person name="Babiker R."/>
            <person name="Drula E."/>
            <person name="Ayuso-Fernandez I."/>
            <person name="Pacheco R."/>
            <person name="Padilla G."/>
            <person name="Ferreira P."/>
            <person name="Barriuso J."/>
            <person name="Kellner H."/>
            <person name="Castanera R."/>
            <person name="Alfaro M."/>
            <person name="Ramirez L."/>
            <person name="Pisabarro A.G."/>
            <person name="Kuo A."/>
            <person name="Tritt A."/>
            <person name="Lipzen A."/>
            <person name="He G."/>
            <person name="Yan M."/>
            <person name="Ng V."/>
            <person name="Cullen D."/>
            <person name="Martin F."/>
            <person name="Rosso M.-N."/>
            <person name="Henrissat B."/>
            <person name="Hibbett D."/>
            <person name="Martinez A.T."/>
            <person name="Grigoriev I.V."/>
        </authorList>
    </citation>
    <scope>NUCLEOTIDE SEQUENCE</scope>
    <source>
        <strain evidence="6">CIRM-BRFM 674</strain>
    </source>
</reference>
<sequence length="186" mass="20985">MAVCAICAHPAPLQCSACHSVAYCGQEHQQLAWDKHKRLCKILQKIERGEPTPDPRSYCGLCGKTKGPLRVTECCKKTVCDDYENYVMFTYARNSCSRNHDRYTTCSQHHQEGHRTDWKSCIKCDDGFEAELRAWYATNSYNFIGDIHPNPPTFSPKSCNECGRVVKQGAEPNAWLPGGILCKSCM</sequence>
<name>A0A9P5YW47_9AGAR</name>
<dbReference type="InterPro" id="IPR002893">
    <property type="entry name" value="Znf_MYND"/>
</dbReference>
<feature type="domain" description="MYND-type" evidence="5">
    <location>
        <begin position="4"/>
        <end position="40"/>
    </location>
</feature>
<dbReference type="GO" id="GO:0008270">
    <property type="term" value="F:zinc ion binding"/>
    <property type="evidence" value="ECO:0007669"/>
    <property type="project" value="UniProtKB-KW"/>
</dbReference>
<dbReference type="Gene3D" id="6.10.140.2220">
    <property type="match status" value="1"/>
</dbReference>
<dbReference type="AlphaFoldDB" id="A0A9P5YW47"/>
<dbReference type="EMBL" id="MU155282">
    <property type="protein sequence ID" value="KAF9476772.1"/>
    <property type="molecule type" value="Genomic_DNA"/>
</dbReference>
<keyword evidence="1" id="KW-0479">Metal-binding</keyword>
<dbReference type="Pfam" id="PF01753">
    <property type="entry name" value="zf-MYND"/>
    <property type="match status" value="1"/>
</dbReference>
<dbReference type="PROSITE" id="PS50865">
    <property type="entry name" value="ZF_MYND_2"/>
    <property type="match status" value="1"/>
</dbReference>
<organism evidence="6 7">
    <name type="scientific">Pholiota conissans</name>
    <dbReference type="NCBI Taxonomy" id="109636"/>
    <lineage>
        <taxon>Eukaryota</taxon>
        <taxon>Fungi</taxon>
        <taxon>Dikarya</taxon>
        <taxon>Basidiomycota</taxon>
        <taxon>Agaricomycotina</taxon>
        <taxon>Agaricomycetes</taxon>
        <taxon>Agaricomycetidae</taxon>
        <taxon>Agaricales</taxon>
        <taxon>Agaricineae</taxon>
        <taxon>Strophariaceae</taxon>
        <taxon>Pholiota</taxon>
    </lineage>
</organism>
<dbReference type="OrthoDB" id="4851849at2759"/>
<evidence type="ECO:0000256" key="4">
    <source>
        <dbReference type="PROSITE-ProRule" id="PRU00134"/>
    </source>
</evidence>
<comment type="caution">
    <text evidence="6">The sequence shown here is derived from an EMBL/GenBank/DDBJ whole genome shotgun (WGS) entry which is preliminary data.</text>
</comment>
<gene>
    <name evidence="6" type="ORF">BDN70DRAFT_151422</name>
</gene>
<dbReference type="SUPFAM" id="SSF144232">
    <property type="entry name" value="HIT/MYND zinc finger-like"/>
    <property type="match status" value="1"/>
</dbReference>
<evidence type="ECO:0000313" key="6">
    <source>
        <dbReference type="EMBL" id="KAF9476772.1"/>
    </source>
</evidence>
<protein>
    <recommendedName>
        <fullName evidence="5">MYND-type domain-containing protein</fullName>
    </recommendedName>
</protein>
<keyword evidence="2 4" id="KW-0863">Zinc-finger</keyword>